<accession>A0A1G4AXM3</accession>
<dbReference type="Proteomes" id="UP000176998">
    <property type="component" value="Unassembled WGS sequence"/>
</dbReference>
<keyword evidence="1" id="KW-0175">Coiled coil</keyword>
<evidence type="ECO:0000313" key="3">
    <source>
        <dbReference type="EMBL" id="OHE93894.1"/>
    </source>
</evidence>
<evidence type="ECO:0000313" key="4">
    <source>
        <dbReference type="Proteomes" id="UP000176998"/>
    </source>
</evidence>
<evidence type="ECO:0000256" key="1">
    <source>
        <dbReference type="SAM" id="Coils"/>
    </source>
</evidence>
<name>A0A1G4AXM3_9PEZI</name>
<feature type="region of interest" description="Disordered" evidence="2">
    <location>
        <begin position="268"/>
        <end position="382"/>
    </location>
</feature>
<feature type="compositionally biased region" description="Basic and acidic residues" evidence="2">
    <location>
        <begin position="366"/>
        <end position="377"/>
    </location>
</feature>
<feature type="compositionally biased region" description="Low complexity" evidence="2">
    <location>
        <begin position="273"/>
        <end position="286"/>
    </location>
</feature>
<protein>
    <submittedName>
        <fullName evidence="3">Uncharacterized protein</fullName>
    </submittedName>
</protein>
<dbReference type="GeneID" id="34563930"/>
<reference evidence="3 4" key="1">
    <citation type="submission" date="2016-09" db="EMBL/GenBank/DDBJ databases">
        <authorList>
            <person name="Capua I."/>
            <person name="De Benedictis P."/>
            <person name="Joannis T."/>
            <person name="Lombin L.H."/>
            <person name="Cattoli G."/>
        </authorList>
    </citation>
    <scope>NUCLEOTIDE SEQUENCE [LARGE SCALE GENOMIC DNA]</scope>
    <source>
        <strain evidence="3 4">IMI 309357</strain>
    </source>
</reference>
<sequence length="522" mass="58630">MSLIIDPTLRIGRTSECSDETNFRNAVMVCHDICMPPLHRIREPGWYIVAGCPVGTFETLPVGITTYDTRQSSDRNCVSLDFSAVHFPRRSLLRFSEREPYGVSIGNCSKAPLTETRTSHWSPKAGNPLDQRTRSDSLPFHSRLLICGSVSHFSNLPHPPEHMGSDEALQSWIGVVAQMKLDFERQKDTLARSHMDELSALFCDLDEDLRLFDELGSETSTLMRRYQKELRQHRLEAQERNHRFSTEKLEAAEASAFRDLLVKLPPVSVPDLGPTTSSPHPSHSGPAGLPRGPAAFGPTTNLSISAITPRPDLDQSVQQGFSTSEQPAFRGVPGSRTKVLPDSHLASPHRDHPSVRILPTKKRARSDKTELSSKSDDCLSDTPAKRLRTQGLLALTETDYDKCPSMEIVDIQMSPPKPRLNIRFKVWNRIRGLWQDWKPEGGLREKSLSEVHDELPLSCGSTIRSLAFHLIGENLDANETIRLRGAGESHFDHMKESFTRWFESYDNALHQTFTLEIQVGEA</sequence>
<feature type="coiled-coil region" evidence="1">
    <location>
        <begin position="223"/>
        <end position="255"/>
    </location>
</feature>
<proteinExistence type="predicted"/>
<dbReference type="AlphaFoldDB" id="A0A1G4AXM3"/>
<gene>
    <name evidence="3" type="ORF">CORC01_10793</name>
</gene>
<feature type="compositionally biased region" description="Polar residues" evidence="2">
    <location>
        <begin position="315"/>
        <end position="326"/>
    </location>
</feature>
<keyword evidence="4" id="KW-1185">Reference proteome</keyword>
<evidence type="ECO:0000256" key="2">
    <source>
        <dbReference type="SAM" id="MobiDB-lite"/>
    </source>
</evidence>
<dbReference type="RefSeq" id="XP_022471058.1">
    <property type="nucleotide sequence ID" value="XM_022622420.1"/>
</dbReference>
<comment type="caution">
    <text evidence="3">The sequence shown here is derived from an EMBL/GenBank/DDBJ whole genome shotgun (WGS) entry which is preliminary data.</text>
</comment>
<dbReference type="EMBL" id="MJBS01000110">
    <property type="protein sequence ID" value="OHE93894.1"/>
    <property type="molecule type" value="Genomic_DNA"/>
</dbReference>
<organism evidence="3 4">
    <name type="scientific">Colletotrichum orchidophilum</name>
    <dbReference type="NCBI Taxonomy" id="1209926"/>
    <lineage>
        <taxon>Eukaryota</taxon>
        <taxon>Fungi</taxon>
        <taxon>Dikarya</taxon>
        <taxon>Ascomycota</taxon>
        <taxon>Pezizomycotina</taxon>
        <taxon>Sordariomycetes</taxon>
        <taxon>Hypocreomycetidae</taxon>
        <taxon>Glomerellales</taxon>
        <taxon>Glomerellaceae</taxon>
        <taxon>Colletotrichum</taxon>
    </lineage>
</organism>